<evidence type="ECO:0000256" key="1">
    <source>
        <dbReference type="SAM" id="MobiDB-lite"/>
    </source>
</evidence>
<comment type="caution">
    <text evidence="3">The sequence shown here is derived from an EMBL/GenBank/DDBJ whole genome shotgun (WGS) entry which is preliminary data.</text>
</comment>
<evidence type="ECO:0000313" key="3">
    <source>
        <dbReference type="EMBL" id="PAT40872.1"/>
    </source>
</evidence>
<feature type="region of interest" description="Disordered" evidence="1">
    <location>
        <begin position="29"/>
        <end position="86"/>
    </location>
</feature>
<feature type="compositionally biased region" description="Low complexity" evidence="1">
    <location>
        <begin position="73"/>
        <end position="86"/>
    </location>
</feature>
<keyword evidence="3" id="KW-0131">Cell cycle</keyword>
<name>A0A2A2AT55_9BURK</name>
<dbReference type="RefSeq" id="WP_095556394.1">
    <property type="nucleotide sequence ID" value="NZ_NSJD01000003.1"/>
</dbReference>
<evidence type="ECO:0000259" key="2">
    <source>
        <dbReference type="SMART" id="SM00771"/>
    </source>
</evidence>
<dbReference type="SUPFAM" id="SSF64383">
    <property type="entry name" value="Cell-division protein ZipA, C-terminal domain"/>
    <property type="match status" value="1"/>
</dbReference>
<dbReference type="SMART" id="SM00771">
    <property type="entry name" value="ZipA_C"/>
    <property type="match status" value="1"/>
</dbReference>
<reference evidence="3 4" key="1">
    <citation type="submission" date="2017-08" db="EMBL/GenBank/DDBJ databases">
        <title>WGS of Clinical strains of the CDC Group NO-1 linked to zoonotic infections in humans.</title>
        <authorList>
            <person name="Bernier A.-M."/>
            <person name="Bernard K."/>
        </authorList>
    </citation>
    <scope>NUCLEOTIDE SEQUENCE [LARGE SCALE GENOMIC DNA]</scope>
    <source>
        <strain evidence="3 4">NML79-0751</strain>
    </source>
</reference>
<keyword evidence="3" id="KW-0132">Cell division</keyword>
<evidence type="ECO:0000313" key="4">
    <source>
        <dbReference type="Proteomes" id="UP000218644"/>
    </source>
</evidence>
<feature type="domain" description="ZipA C-terminal FtsZ-binding" evidence="2">
    <location>
        <begin position="281"/>
        <end position="408"/>
    </location>
</feature>
<accession>A0A2A2AT55</accession>
<dbReference type="Proteomes" id="UP000218644">
    <property type="component" value="Unassembled WGS sequence"/>
</dbReference>
<gene>
    <name evidence="3" type="ORF">CK623_03570</name>
</gene>
<dbReference type="GO" id="GO:0090529">
    <property type="term" value="P:cell septum assembly"/>
    <property type="evidence" value="ECO:0007669"/>
    <property type="project" value="InterPro"/>
</dbReference>
<dbReference type="InterPro" id="IPR036765">
    <property type="entry name" value="ZipA_FtsZ-bd_C_sf"/>
</dbReference>
<sequence length="432" mass="45061">MSSLQTTLIVLGIVVVLAVVAYNQWHHIRHAPRKARRPAKDAQPGAQQRKEPGLDASPAPQPGATDQREPSLGPTAPAAPAAHAPGTGLFGLGKGLGTAPAAASDALAAATPTAPPTTAAAPEPGGAAPVTPPTSPSAAAVDAAAPAAAPALPLPPGSPGLEFDSLVFSVVELALDKPISGDAALAAQPPTRRIGKKQFLIQGLNTQTRQWEAPHAGSKYSQLQAAIQLANRQGALNEIEFSEFVLKTQEFADAIGAAPDFPDMLHEVARGREIDHFAAQNDAVLNLMLLAKRATWSPGYVQQCAARHGFKPSVTPGRLVLPAVAPHAPPVLVLSYDAQAAMADDLDHVPVHELLITLDLPNVDRTENAFERLRGILDELAETMEAHVTDADGRKLPAMAMDSIGSDIERLYDALEARGFPAGSPSAMQLFS</sequence>
<proteinExistence type="predicted"/>
<dbReference type="EMBL" id="NSJD01000003">
    <property type="protein sequence ID" value="PAT40872.1"/>
    <property type="molecule type" value="Genomic_DNA"/>
</dbReference>
<feature type="compositionally biased region" description="Low complexity" evidence="1">
    <location>
        <begin position="107"/>
        <end position="129"/>
    </location>
</feature>
<feature type="region of interest" description="Disordered" evidence="1">
    <location>
        <begin position="107"/>
        <end position="142"/>
    </location>
</feature>
<dbReference type="AlphaFoldDB" id="A0A2A2AT55"/>
<organism evidence="3 4">
    <name type="scientific">Vandammella animalimorsus</name>
    <dbReference type="NCBI Taxonomy" id="2029117"/>
    <lineage>
        <taxon>Bacteria</taxon>
        <taxon>Pseudomonadati</taxon>
        <taxon>Pseudomonadota</taxon>
        <taxon>Betaproteobacteria</taxon>
        <taxon>Burkholderiales</taxon>
        <taxon>Comamonadaceae</taxon>
        <taxon>Vandammella</taxon>
    </lineage>
</organism>
<protein>
    <submittedName>
        <fullName evidence="3">Cell division protein FtsZ</fullName>
    </submittedName>
</protein>
<dbReference type="InterPro" id="IPR007449">
    <property type="entry name" value="ZipA_FtsZ-bd_C"/>
</dbReference>